<evidence type="ECO:0000256" key="5">
    <source>
        <dbReference type="ARBA" id="ARBA00022801"/>
    </source>
</evidence>
<comment type="function">
    <text evidence="8">Catalyzes the hydrolytic deamination of guanine, producing xanthine and ammonia.</text>
</comment>
<evidence type="ECO:0000256" key="7">
    <source>
        <dbReference type="NCBIfam" id="TIGR02967"/>
    </source>
</evidence>
<comment type="cofactor">
    <cofactor evidence="8">
        <name>Zn(2+)</name>
        <dbReference type="ChEBI" id="CHEBI:29105"/>
    </cofactor>
    <text evidence="8">Binds 1 zinc ion per subunit.</text>
</comment>
<dbReference type="InterPro" id="IPR032466">
    <property type="entry name" value="Metal_Hydrolase"/>
</dbReference>
<accession>A0A1H8SUE1</accession>
<dbReference type="UniPathway" id="UPA00603">
    <property type="reaction ID" value="UER00660"/>
</dbReference>
<dbReference type="InterPro" id="IPR006680">
    <property type="entry name" value="Amidohydro-rel"/>
</dbReference>
<dbReference type="GO" id="GO:0005829">
    <property type="term" value="C:cytosol"/>
    <property type="evidence" value="ECO:0007669"/>
    <property type="project" value="TreeGrafter"/>
</dbReference>
<protein>
    <recommendedName>
        <fullName evidence="3 7">Guanine deaminase</fullName>
        <shortName evidence="8">Guanase</shortName>
        <ecNumber evidence="3 7">3.5.4.3</ecNumber>
    </recommendedName>
    <alternativeName>
        <fullName evidence="8">Guanine aminohydrolase</fullName>
    </alternativeName>
</protein>
<sequence length="437" mass="48023">MNTASHNPYALRGTLIDCDAVAGTAVGNETLRVIEDGALIIEGGRVTARGPAADVLTGDRAHLPVHDYSGRWLLPGFIDSHIHYPQTDIIASFGSQLLEWLERYTFPAEASFADPDVARETADFFLQELFRNGTTSANVLGTVHAHSADAIFEAARRQGMRLIAGKVMMDRNCPEAIQDTPESGYRDSRELLERWHGVDRLRYAITPRFAPTSSDEQLRRTAELAREFPDAYLHTHLAENRNEVAWVSELFPWARSYMDVYDQYGLVRERSVFAHCIYLDDADRRRMADTGAAIAFSPTSNTFLGSGLLEYRDARATGIRVGLATDVGGGSSFSMFRTASEAYKVSCLNGTPLSAASLLHLATRGSAEALDIADRVGSLDADKEADIIVVDPAATPLTARRTAPATLEESLFALLMLGDDRHIETTYVGGRIVHERN</sequence>
<comment type="pathway">
    <text evidence="1 8">Purine metabolism; guanine degradation; xanthine from guanine: step 1/1.</text>
</comment>
<evidence type="ECO:0000256" key="2">
    <source>
        <dbReference type="ARBA" id="ARBA00006745"/>
    </source>
</evidence>
<evidence type="ECO:0000256" key="8">
    <source>
        <dbReference type="RuleBase" id="RU366009"/>
    </source>
</evidence>
<dbReference type="NCBIfam" id="NF006679">
    <property type="entry name" value="PRK09228.1"/>
    <property type="match status" value="1"/>
</dbReference>
<proteinExistence type="inferred from homology"/>
<evidence type="ECO:0000313" key="10">
    <source>
        <dbReference type="EMBL" id="SEO82370.1"/>
    </source>
</evidence>
<keyword evidence="11" id="KW-1185">Reference proteome</keyword>
<name>A0A1H8SUE1_9GAMM</name>
<evidence type="ECO:0000256" key="6">
    <source>
        <dbReference type="ARBA" id="ARBA00022833"/>
    </source>
</evidence>
<dbReference type="STRING" id="406100.SAMN04488052_103213"/>
<dbReference type="EC" id="3.5.4.3" evidence="3 7"/>
<dbReference type="Gene3D" id="2.30.40.10">
    <property type="entry name" value="Urease, subunit C, domain 1"/>
    <property type="match status" value="1"/>
</dbReference>
<evidence type="ECO:0000313" key="11">
    <source>
        <dbReference type="Proteomes" id="UP000199657"/>
    </source>
</evidence>
<comment type="similarity">
    <text evidence="2 8">Belongs to the metallo-dependent hydrolases superfamily. ATZ/TRZ family.</text>
</comment>
<comment type="catalytic activity">
    <reaction evidence="8">
        <text>guanine + H2O + H(+) = xanthine + NH4(+)</text>
        <dbReference type="Rhea" id="RHEA:14665"/>
        <dbReference type="ChEBI" id="CHEBI:15377"/>
        <dbReference type="ChEBI" id="CHEBI:15378"/>
        <dbReference type="ChEBI" id="CHEBI:16235"/>
        <dbReference type="ChEBI" id="CHEBI:17712"/>
        <dbReference type="ChEBI" id="CHEBI:28938"/>
        <dbReference type="EC" id="3.5.4.3"/>
    </reaction>
</comment>
<dbReference type="GO" id="GO:0006147">
    <property type="term" value="P:guanine catabolic process"/>
    <property type="evidence" value="ECO:0007669"/>
    <property type="project" value="UniProtKB-UniRule"/>
</dbReference>
<evidence type="ECO:0000256" key="4">
    <source>
        <dbReference type="ARBA" id="ARBA00022723"/>
    </source>
</evidence>
<dbReference type="RefSeq" id="WP_091642494.1">
    <property type="nucleotide sequence ID" value="NZ_FOEG01000003.1"/>
</dbReference>
<keyword evidence="5 8" id="KW-0378">Hydrolase</keyword>
<dbReference type="InterPro" id="IPR011059">
    <property type="entry name" value="Metal-dep_hydrolase_composite"/>
</dbReference>
<dbReference type="GO" id="GO:0008270">
    <property type="term" value="F:zinc ion binding"/>
    <property type="evidence" value="ECO:0007669"/>
    <property type="project" value="UniProtKB-UniRule"/>
</dbReference>
<dbReference type="FunFam" id="3.20.20.140:FF:000022">
    <property type="entry name" value="Guanine deaminase"/>
    <property type="match status" value="1"/>
</dbReference>
<keyword evidence="6 8" id="KW-0862">Zinc</keyword>
<feature type="domain" description="Amidohydrolase-related" evidence="9">
    <location>
        <begin position="73"/>
        <end position="433"/>
    </location>
</feature>
<dbReference type="OrthoDB" id="9787621at2"/>
<keyword evidence="4 8" id="KW-0479">Metal-binding</keyword>
<dbReference type="SUPFAM" id="SSF51556">
    <property type="entry name" value="Metallo-dependent hydrolases"/>
    <property type="match status" value="1"/>
</dbReference>
<dbReference type="InterPro" id="IPR014311">
    <property type="entry name" value="Guanine_deaminase"/>
</dbReference>
<dbReference type="NCBIfam" id="TIGR02967">
    <property type="entry name" value="guan_deamin"/>
    <property type="match status" value="1"/>
</dbReference>
<evidence type="ECO:0000256" key="1">
    <source>
        <dbReference type="ARBA" id="ARBA00004984"/>
    </source>
</evidence>
<dbReference type="AlphaFoldDB" id="A0A1H8SUE1"/>
<dbReference type="Gene3D" id="3.20.20.140">
    <property type="entry name" value="Metal-dependent hydrolases"/>
    <property type="match status" value="1"/>
</dbReference>
<dbReference type="GO" id="GO:0008892">
    <property type="term" value="F:guanine deaminase activity"/>
    <property type="evidence" value="ECO:0007669"/>
    <property type="project" value="UniProtKB-UniRule"/>
</dbReference>
<dbReference type="PANTHER" id="PTHR11271:SF6">
    <property type="entry name" value="GUANINE DEAMINASE"/>
    <property type="match status" value="1"/>
</dbReference>
<organism evidence="10 11">
    <name type="scientific">Aquisalimonas asiatica</name>
    <dbReference type="NCBI Taxonomy" id="406100"/>
    <lineage>
        <taxon>Bacteria</taxon>
        <taxon>Pseudomonadati</taxon>
        <taxon>Pseudomonadota</taxon>
        <taxon>Gammaproteobacteria</taxon>
        <taxon>Chromatiales</taxon>
        <taxon>Ectothiorhodospiraceae</taxon>
        <taxon>Aquisalimonas</taxon>
    </lineage>
</organism>
<dbReference type="PANTHER" id="PTHR11271">
    <property type="entry name" value="GUANINE DEAMINASE"/>
    <property type="match status" value="1"/>
</dbReference>
<dbReference type="EMBL" id="FOEG01000003">
    <property type="protein sequence ID" value="SEO82370.1"/>
    <property type="molecule type" value="Genomic_DNA"/>
</dbReference>
<gene>
    <name evidence="10" type="ORF">SAMN04488052_103213</name>
</gene>
<dbReference type="Proteomes" id="UP000199657">
    <property type="component" value="Unassembled WGS sequence"/>
</dbReference>
<reference evidence="10 11" key="1">
    <citation type="submission" date="2016-10" db="EMBL/GenBank/DDBJ databases">
        <authorList>
            <person name="de Groot N.N."/>
        </authorList>
    </citation>
    <scope>NUCLEOTIDE SEQUENCE [LARGE SCALE GENOMIC DNA]</scope>
    <source>
        <strain evidence="10 11">CGMCC 1.6291</strain>
    </source>
</reference>
<evidence type="ECO:0000259" key="9">
    <source>
        <dbReference type="Pfam" id="PF01979"/>
    </source>
</evidence>
<dbReference type="InterPro" id="IPR051607">
    <property type="entry name" value="Metallo-dep_hydrolases"/>
</dbReference>
<evidence type="ECO:0000256" key="3">
    <source>
        <dbReference type="ARBA" id="ARBA00012781"/>
    </source>
</evidence>
<dbReference type="SUPFAM" id="SSF51338">
    <property type="entry name" value="Composite domain of metallo-dependent hydrolases"/>
    <property type="match status" value="1"/>
</dbReference>
<dbReference type="Pfam" id="PF01979">
    <property type="entry name" value="Amidohydro_1"/>
    <property type="match status" value="1"/>
</dbReference>